<dbReference type="AlphaFoldDB" id="A0A7W3IRI2"/>
<comment type="caution">
    <text evidence="1">The sequence shown here is derived from an EMBL/GenBank/DDBJ whole genome shotgun (WGS) entry which is preliminary data.</text>
</comment>
<dbReference type="EC" id="3.1.3.18" evidence="1"/>
<dbReference type="EMBL" id="JACGWT010000002">
    <property type="protein sequence ID" value="MBA8793907.1"/>
    <property type="molecule type" value="Genomic_DNA"/>
</dbReference>
<dbReference type="InterPro" id="IPR023214">
    <property type="entry name" value="HAD_sf"/>
</dbReference>
<dbReference type="Pfam" id="PF00702">
    <property type="entry name" value="Hydrolase"/>
    <property type="match status" value="1"/>
</dbReference>
<dbReference type="PANTHER" id="PTHR43434:SF1">
    <property type="entry name" value="PHOSPHOGLYCOLATE PHOSPHATASE"/>
    <property type="match status" value="1"/>
</dbReference>
<dbReference type="GO" id="GO:0006281">
    <property type="term" value="P:DNA repair"/>
    <property type="evidence" value="ECO:0007669"/>
    <property type="project" value="TreeGrafter"/>
</dbReference>
<evidence type="ECO:0000313" key="1">
    <source>
        <dbReference type="EMBL" id="MBA8793907.1"/>
    </source>
</evidence>
<dbReference type="GO" id="GO:0005829">
    <property type="term" value="C:cytosol"/>
    <property type="evidence" value="ECO:0007669"/>
    <property type="project" value="TreeGrafter"/>
</dbReference>
<dbReference type="GO" id="GO:0008967">
    <property type="term" value="F:phosphoglycolate phosphatase activity"/>
    <property type="evidence" value="ECO:0007669"/>
    <property type="project" value="UniProtKB-EC"/>
</dbReference>
<keyword evidence="2" id="KW-1185">Reference proteome</keyword>
<accession>A0A7W3IRI2</accession>
<gene>
    <name evidence="1" type="ORF">FHX74_001512</name>
</gene>
<dbReference type="InterPro" id="IPR036412">
    <property type="entry name" value="HAD-like_sf"/>
</dbReference>
<protein>
    <submittedName>
        <fullName evidence="1">Phosphoglycolate phosphatase</fullName>
        <ecNumber evidence="1">3.1.3.18</ecNumber>
    </submittedName>
</protein>
<dbReference type="SUPFAM" id="SSF56784">
    <property type="entry name" value="HAD-like"/>
    <property type="match status" value="1"/>
</dbReference>
<sequence>MTTSTPAEVLARTGPIFLDFDGPVTHLFVDGRNKAIADRMRAVLAQLGEPATDQAATTDDPLAVLRCSYANRNSETFGAVEAECIAGEVDTVAVTEPTPGAHDFIRACRKAGRPLVILSNNAPNAIAAYLDRFELHDYFAGIVARDPGNPDLMKPHRHLVDVALSLVDVPATTVAFIGDSITDVQVATITGLRMIGFGKNPQRATELDSAGAEALALTMQDLVSEVLGQPTSDPQPLMGRPAVAWR</sequence>
<dbReference type="PANTHER" id="PTHR43434">
    <property type="entry name" value="PHOSPHOGLYCOLATE PHOSPHATASE"/>
    <property type="match status" value="1"/>
</dbReference>
<dbReference type="CDD" id="cd01427">
    <property type="entry name" value="HAD_like"/>
    <property type="match status" value="1"/>
</dbReference>
<evidence type="ECO:0000313" key="2">
    <source>
        <dbReference type="Proteomes" id="UP000523079"/>
    </source>
</evidence>
<dbReference type="Gene3D" id="3.40.50.1000">
    <property type="entry name" value="HAD superfamily/HAD-like"/>
    <property type="match status" value="1"/>
</dbReference>
<reference evidence="1 2" key="1">
    <citation type="submission" date="2020-07" db="EMBL/GenBank/DDBJ databases">
        <title>Sequencing the genomes of 1000 actinobacteria strains.</title>
        <authorList>
            <person name="Klenk H.-P."/>
        </authorList>
    </citation>
    <scope>NUCLEOTIDE SEQUENCE [LARGE SCALE GENOMIC DNA]</scope>
    <source>
        <strain evidence="1 2">DSM 100723</strain>
    </source>
</reference>
<dbReference type="Proteomes" id="UP000523079">
    <property type="component" value="Unassembled WGS sequence"/>
</dbReference>
<name>A0A7W3IRI2_9ACTN</name>
<organism evidence="1 2">
    <name type="scientific">Microlunatus kandeliicorticis</name>
    <dbReference type="NCBI Taxonomy" id="1759536"/>
    <lineage>
        <taxon>Bacteria</taxon>
        <taxon>Bacillati</taxon>
        <taxon>Actinomycetota</taxon>
        <taxon>Actinomycetes</taxon>
        <taxon>Propionibacteriales</taxon>
        <taxon>Propionibacteriaceae</taxon>
        <taxon>Microlunatus</taxon>
    </lineage>
</organism>
<keyword evidence="1" id="KW-0378">Hydrolase</keyword>
<proteinExistence type="predicted"/>
<dbReference type="RefSeq" id="WP_182559449.1">
    <property type="nucleotide sequence ID" value="NZ_JACGWT010000002.1"/>
</dbReference>
<dbReference type="InterPro" id="IPR050155">
    <property type="entry name" value="HAD-like_hydrolase_sf"/>
</dbReference>